<dbReference type="HOGENOM" id="CLU_1692241_0_0_7"/>
<dbReference type="EMBL" id="CP000767">
    <property type="protein sequence ID" value="EAT99935.1"/>
    <property type="molecule type" value="Genomic_DNA"/>
</dbReference>
<dbReference type="OrthoDB" id="5339506at2"/>
<evidence type="ECO:0000313" key="3">
    <source>
        <dbReference type="Proteomes" id="UP000006380"/>
    </source>
</evidence>
<protein>
    <submittedName>
        <fullName evidence="2">Membrane protein</fullName>
    </submittedName>
</protein>
<evidence type="ECO:0000256" key="1">
    <source>
        <dbReference type="SAM" id="Phobius"/>
    </source>
</evidence>
<organism evidence="2 3">
    <name type="scientific">Campylobacter curvus (strain 525.92)</name>
    <dbReference type="NCBI Taxonomy" id="360105"/>
    <lineage>
        <taxon>Bacteria</taxon>
        <taxon>Pseudomonadati</taxon>
        <taxon>Campylobacterota</taxon>
        <taxon>Epsilonproteobacteria</taxon>
        <taxon>Campylobacterales</taxon>
        <taxon>Campylobacteraceae</taxon>
        <taxon>Campylobacter</taxon>
    </lineage>
</organism>
<accession>A7GYR8</accession>
<dbReference type="Proteomes" id="UP000006380">
    <property type="component" value="Chromosome"/>
</dbReference>
<keyword evidence="1" id="KW-1133">Transmembrane helix</keyword>
<sequence>MNQMEIYIIIAVVAGVLLYLQIQKFTKRLDEEEAEFGAPRSQIGALTLQNSSEKYQKFCDSIDAQLRELKQHALYDKALKNEDTQEKFLEELSNISKKLIFVQTMNANTKDSGKWESELMEILGRIERLVDENFKEPKEMNDKIRESLKEEFTRL</sequence>
<proteinExistence type="predicted"/>
<gene>
    <name evidence="2" type="ORF">CCV52592_0794</name>
</gene>
<evidence type="ECO:0000313" key="2">
    <source>
        <dbReference type="EMBL" id="EAT99935.1"/>
    </source>
</evidence>
<keyword evidence="1" id="KW-0472">Membrane</keyword>
<dbReference type="STRING" id="360105.CCV52592_0794"/>
<dbReference type="KEGG" id="ccv:CCV52592_0794"/>
<dbReference type="AlphaFoldDB" id="A7GYR8"/>
<feature type="transmembrane region" description="Helical" evidence="1">
    <location>
        <begin position="6"/>
        <end position="22"/>
    </location>
</feature>
<keyword evidence="3" id="KW-1185">Reference proteome</keyword>
<name>A7GYR8_CAMC5</name>
<keyword evidence="1" id="KW-0812">Transmembrane</keyword>
<dbReference type="RefSeq" id="WP_011992353.1">
    <property type="nucleotide sequence ID" value="NC_009715.2"/>
</dbReference>
<reference evidence="2" key="1">
    <citation type="submission" date="2016-07" db="EMBL/GenBank/DDBJ databases">
        <title>Comparative genomics of the Campylobacter concisus group.</title>
        <authorList>
            <person name="Miller W.G."/>
            <person name="Yee E."/>
            <person name="Chapman M.H."/>
            <person name="Huynh S."/>
            <person name="Bono J.L."/>
            <person name="On S.L.W."/>
            <person name="StLeger J."/>
            <person name="Foster G."/>
            <person name="Parker C.T."/>
        </authorList>
    </citation>
    <scope>NUCLEOTIDE SEQUENCE</scope>
    <source>
        <strain evidence="2">525.92</strain>
    </source>
</reference>